<evidence type="ECO:0000313" key="2">
    <source>
        <dbReference type="EMBL" id="MEQ2236220.1"/>
    </source>
</evidence>
<keyword evidence="3" id="KW-1185">Reference proteome</keyword>
<name>A0ABV0TTH3_9TELE</name>
<organism evidence="2 3">
    <name type="scientific">Ilyodon furcidens</name>
    <name type="common">goldbreast splitfin</name>
    <dbReference type="NCBI Taxonomy" id="33524"/>
    <lineage>
        <taxon>Eukaryota</taxon>
        <taxon>Metazoa</taxon>
        <taxon>Chordata</taxon>
        <taxon>Craniata</taxon>
        <taxon>Vertebrata</taxon>
        <taxon>Euteleostomi</taxon>
        <taxon>Actinopterygii</taxon>
        <taxon>Neopterygii</taxon>
        <taxon>Teleostei</taxon>
        <taxon>Neoteleostei</taxon>
        <taxon>Acanthomorphata</taxon>
        <taxon>Ovalentaria</taxon>
        <taxon>Atherinomorphae</taxon>
        <taxon>Cyprinodontiformes</taxon>
        <taxon>Goodeidae</taxon>
        <taxon>Ilyodon</taxon>
    </lineage>
</organism>
<feature type="region of interest" description="Disordered" evidence="1">
    <location>
        <begin position="1"/>
        <end position="56"/>
    </location>
</feature>
<evidence type="ECO:0000256" key="1">
    <source>
        <dbReference type="SAM" id="MobiDB-lite"/>
    </source>
</evidence>
<gene>
    <name evidence="2" type="ORF">ILYODFUR_010301</name>
</gene>
<dbReference type="EMBL" id="JAHRIQ010047086">
    <property type="protein sequence ID" value="MEQ2236220.1"/>
    <property type="molecule type" value="Genomic_DNA"/>
</dbReference>
<comment type="caution">
    <text evidence="2">The sequence shown here is derived from an EMBL/GenBank/DDBJ whole genome shotgun (WGS) entry which is preliminary data.</text>
</comment>
<sequence>MFCRRTAPRSHGGHSAAKPPPTAASPASFLTPHTSSENPPAAFGDEKECSGTKQGGGAARTVLLTIQKPQPVCSLAPTSLPSPFPATFSPSLDAAPIQSLFAVGGDRLI</sequence>
<dbReference type="Proteomes" id="UP001482620">
    <property type="component" value="Unassembled WGS sequence"/>
</dbReference>
<evidence type="ECO:0000313" key="3">
    <source>
        <dbReference type="Proteomes" id="UP001482620"/>
    </source>
</evidence>
<protein>
    <submittedName>
        <fullName evidence="2">Uncharacterized protein</fullName>
    </submittedName>
</protein>
<feature type="compositionally biased region" description="Basic residues" evidence="1">
    <location>
        <begin position="1"/>
        <end position="12"/>
    </location>
</feature>
<accession>A0ABV0TTH3</accession>
<reference evidence="2 3" key="1">
    <citation type="submission" date="2021-06" db="EMBL/GenBank/DDBJ databases">
        <authorList>
            <person name="Palmer J.M."/>
        </authorList>
    </citation>
    <scope>NUCLEOTIDE SEQUENCE [LARGE SCALE GENOMIC DNA]</scope>
    <source>
        <strain evidence="3">if_2019</strain>
        <tissue evidence="2">Muscle</tissue>
    </source>
</reference>
<proteinExistence type="predicted"/>